<dbReference type="InterPro" id="IPR034144">
    <property type="entry name" value="TOPRIM_TopoIII"/>
</dbReference>
<comment type="caution">
    <text evidence="13">The sequence shown here is derived from an EMBL/GenBank/DDBJ whole genome shotgun (WGS) entry which is preliminary data.</text>
</comment>
<evidence type="ECO:0000256" key="4">
    <source>
        <dbReference type="ARBA" id="ARBA00023029"/>
    </source>
</evidence>
<dbReference type="PANTHER" id="PTHR11390">
    <property type="entry name" value="PROKARYOTIC DNA TOPOISOMERASE"/>
    <property type="match status" value="1"/>
</dbReference>
<dbReference type="InterPro" id="IPR003602">
    <property type="entry name" value="Topo_IA_DNA-bd_dom"/>
</dbReference>
<gene>
    <name evidence="13" type="ORF">DES36_11943</name>
</gene>
<feature type="domain" description="Topo IA-type catalytic" evidence="12">
    <location>
        <begin position="159"/>
        <end position="583"/>
    </location>
</feature>
<dbReference type="InterPro" id="IPR013824">
    <property type="entry name" value="Topo_IA_cen_sub1"/>
</dbReference>
<evidence type="ECO:0000256" key="6">
    <source>
        <dbReference type="ARBA" id="ARBA00023235"/>
    </source>
</evidence>
<proteinExistence type="inferred from homology"/>
<evidence type="ECO:0000313" key="14">
    <source>
        <dbReference type="Proteomes" id="UP000253490"/>
    </source>
</evidence>
<dbReference type="Gene3D" id="1.10.290.10">
    <property type="entry name" value="Topoisomerase I, domain 4"/>
    <property type="match status" value="1"/>
</dbReference>
<keyword evidence="5" id="KW-0238">DNA-binding</keyword>
<evidence type="ECO:0000256" key="7">
    <source>
        <dbReference type="ARBA" id="ARBA00030003"/>
    </source>
</evidence>
<dbReference type="RefSeq" id="WP_113921530.1">
    <property type="nucleotide sequence ID" value="NZ_QNRX01000019.1"/>
</dbReference>
<dbReference type="InterPro" id="IPR013825">
    <property type="entry name" value="Topo_IA_cen_sub2"/>
</dbReference>
<reference evidence="13 14" key="1">
    <citation type="submission" date="2018-06" db="EMBL/GenBank/DDBJ databases">
        <title>Genomic Encyclopedia of Type Strains, Phase IV (KMG-IV): sequencing the most valuable type-strain genomes for metagenomic binning, comparative biology and taxonomic classification.</title>
        <authorList>
            <person name="Goeker M."/>
        </authorList>
    </citation>
    <scope>NUCLEOTIDE SEQUENCE [LARGE SCALE GENOMIC DNA]</scope>
    <source>
        <strain evidence="13 14">DSM 22112</strain>
    </source>
</reference>
<dbReference type="InterPro" id="IPR025589">
    <property type="entry name" value="Toprim_C_rpt"/>
</dbReference>
<dbReference type="InterPro" id="IPR013497">
    <property type="entry name" value="Topo_IA_cen"/>
</dbReference>
<dbReference type="PROSITE" id="PS52039">
    <property type="entry name" value="TOPO_IA_2"/>
    <property type="match status" value="1"/>
</dbReference>
<dbReference type="GO" id="GO:0003917">
    <property type="term" value="F:DNA topoisomerase type I (single strand cut, ATP-independent) activity"/>
    <property type="evidence" value="ECO:0007669"/>
    <property type="project" value="UniProtKB-EC"/>
</dbReference>
<dbReference type="InterPro" id="IPR003601">
    <property type="entry name" value="Topo_IA_2"/>
</dbReference>
<dbReference type="SMART" id="SM00493">
    <property type="entry name" value="TOPRIM"/>
    <property type="match status" value="1"/>
</dbReference>
<name>A0A366I1J1_9FIRM</name>
<evidence type="ECO:0000256" key="10">
    <source>
        <dbReference type="ARBA" id="ARBA00032877"/>
    </source>
</evidence>
<evidence type="ECO:0000256" key="9">
    <source>
        <dbReference type="ARBA" id="ARBA00032235"/>
    </source>
</evidence>
<dbReference type="SMART" id="SM00436">
    <property type="entry name" value="TOP1Bc"/>
    <property type="match status" value="1"/>
</dbReference>
<organism evidence="13 14">
    <name type="scientific">Alkalibaculum bacchi</name>
    <dbReference type="NCBI Taxonomy" id="645887"/>
    <lineage>
        <taxon>Bacteria</taxon>
        <taxon>Bacillati</taxon>
        <taxon>Bacillota</taxon>
        <taxon>Clostridia</taxon>
        <taxon>Eubacteriales</taxon>
        <taxon>Eubacteriaceae</taxon>
        <taxon>Alkalibaculum</taxon>
    </lineage>
</organism>
<dbReference type="Gene3D" id="2.70.20.10">
    <property type="entry name" value="Topoisomerase I, domain 3"/>
    <property type="match status" value="1"/>
</dbReference>
<comment type="catalytic activity">
    <reaction evidence="1">
        <text>ATP-independent breakage of single-stranded DNA, followed by passage and rejoining.</text>
        <dbReference type="EC" id="5.6.2.1"/>
    </reaction>
</comment>
<evidence type="ECO:0000259" key="11">
    <source>
        <dbReference type="PROSITE" id="PS50880"/>
    </source>
</evidence>
<dbReference type="InterPro" id="IPR023405">
    <property type="entry name" value="Topo_IA_core_domain"/>
</dbReference>
<dbReference type="Gene3D" id="3.40.50.140">
    <property type="match status" value="1"/>
</dbReference>
<dbReference type="AlphaFoldDB" id="A0A366I1J1"/>
<dbReference type="OrthoDB" id="9803554at2"/>
<dbReference type="GO" id="GO:0006310">
    <property type="term" value="P:DNA recombination"/>
    <property type="evidence" value="ECO:0007669"/>
    <property type="project" value="TreeGrafter"/>
</dbReference>
<dbReference type="EMBL" id="QNRX01000019">
    <property type="protein sequence ID" value="RBP59318.1"/>
    <property type="molecule type" value="Genomic_DNA"/>
</dbReference>
<dbReference type="GO" id="GO:0006265">
    <property type="term" value="P:DNA topological change"/>
    <property type="evidence" value="ECO:0007669"/>
    <property type="project" value="InterPro"/>
</dbReference>
<protein>
    <recommendedName>
        <fullName evidence="3">DNA topoisomerase</fullName>
        <ecNumber evidence="3">5.6.2.1</ecNumber>
    </recommendedName>
    <alternativeName>
        <fullName evidence="10">Omega-protein</fullName>
    </alternativeName>
    <alternativeName>
        <fullName evidence="9">Relaxing enzyme</fullName>
    </alternativeName>
    <alternativeName>
        <fullName evidence="7">Swivelase</fullName>
    </alternativeName>
    <alternativeName>
        <fullName evidence="8">Untwisting enzyme</fullName>
    </alternativeName>
</protein>
<dbReference type="GO" id="GO:0043597">
    <property type="term" value="C:cytoplasmic replication fork"/>
    <property type="evidence" value="ECO:0007669"/>
    <property type="project" value="TreeGrafter"/>
</dbReference>
<dbReference type="InterPro" id="IPR006171">
    <property type="entry name" value="TOPRIM_dom"/>
</dbReference>
<keyword evidence="14" id="KW-1185">Reference proteome</keyword>
<sequence length="689" mass="79146">MKIVILAEKPDQAKKYANALGKAKRGKGYYEVDTSILNGEVIVTWGIGHLVGLSSMDKYGEQYKKWNMDNLPFQPEKMIYEVTNTTKDQFYNVKKQIDAADLIIIGTDPDREGENIAYSIFSKCSSKVKNTPKKRLWINSMVDKEIQRGFQNLRDSKETFNYYKEAQTRQISDYLIGMNFTQFFTLLVQSRGLKDIYSLGRVQTPTNSIVVENDLAIRNFKEETFYKLFGDIPKGGKSAKFINDTKYKNKSELMEVMSRYNLNQPVQTVIKSVKKEMKEKKSPKLFNLGGIQSYANKKWKYSLDQSLKIIQSLYQEGYLSYPRTDCDLITTNEFEYLKTNLESYKQAIRVSFNNGNMEARKEYVNDAKVLEHYAIIPTENIPDLSTLNEAQKNIYQAVVKNTILMFAENYVYESTIVEIDVNGIQFTAKGNIPKKAGWTNIEKIDIEEETETDKTTTLPEFFEGEKVVFTTKLEEGKTTPPTRLTEATLGGKNGMMDKLGLGTPATRSSIVKTLIDREYIKVEKTKLYPTEKGSLLYDMTKDLLLGSPEMTARWEEYLKKIGTGEKSQKGFLGNINEFIVKTLNELKSKEINADKIQRIKNNDKIEVGDYLVRVEKKVYKCFKRENESDSFIIFKSILSKTITENNVKQLLNKGKTSLIKGFTSKQGKKFDAYLVLIDGKIQFDYDNKK</sequence>
<dbReference type="PANTHER" id="PTHR11390:SF21">
    <property type="entry name" value="DNA TOPOISOMERASE 3-ALPHA"/>
    <property type="match status" value="1"/>
</dbReference>
<dbReference type="Gene3D" id="1.10.460.10">
    <property type="entry name" value="Topoisomerase I, domain 2"/>
    <property type="match status" value="1"/>
</dbReference>
<accession>A0A366I1J1</accession>
<dbReference type="SUPFAM" id="SSF56712">
    <property type="entry name" value="Prokaryotic type I DNA topoisomerase"/>
    <property type="match status" value="1"/>
</dbReference>
<keyword evidence="4" id="KW-0799">Topoisomerase</keyword>
<dbReference type="SMART" id="SM00437">
    <property type="entry name" value="TOP1Ac"/>
    <property type="match status" value="1"/>
</dbReference>
<comment type="similarity">
    <text evidence="2">Belongs to the type IA topoisomerase family.</text>
</comment>
<dbReference type="Proteomes" id="UP000253490">
    <property type="component" value="Unassembled WGS sequence"/>
</dbReference>
<keyword evidence="6 13" id="KW-0413">Isomerase</keyword>
<dbReference type="CDD" id="cd03362">
    <property type="entry name" value="TOPRIM_TopoIA_TopoIII"/>
    <property type="match status" value="1"/>
</dbReference>
<dbReference type="Pfam" id="PF01131">
    <property type="entry name" value="Topoisom_bac"/>
    <property type="match status" value="1"/>
</dbReference>
<evidence type="ECO:0000313" key="13">
    <source>
        <dbReference type="EMBL" id="RBP59318.1"/>
    </source>
</evidence>
<evidence type="ECO:0000256" key="8">
    <source>
        <dbReference type="ARBA" id="ARBA00031985"/>
    </source>
</evidence>
<dbReference type="PROSITE" id="PS00396">
    <property type="entry name" value="TOPO_IA_1"/>
    <property type="match status" value="1"/>
</dbReference>
<evidence type="ECO:0000256" key="3">
    <source>
        <dbReference type="ARBA" id="ARBA00012891"/>
    </source>
</evidence>
<dbReference type="CDD" id="cd00186">
    <property type="entry name" value="TOP1Ac"/>
    <property type="match status" value="1"/>
</dbReference>
<evidence type="ECO:0000256" key="1">
    <source>
        <dbReference type="ARBA" id="ARBA00000213"/>
    </source>
</evidence>
<dbReference type="PROSITE" id="PS50880">
    <property type="entry name" value="TOPRIM"/>
    <property type="match status" value="1"/>
</dbReference>
<dbReference type="GO" id="GO:0003677">
    <property type="term" value="F:DNA binding"/>
    <property type="evidence" value="ECO:0007669"/>
    <property type="project" value="UniProtKB-KW"/>
</dbReference>
<dbReference type="PRINTS" id="PR00417">
    <property type="entry name" value="PRTPISMRASEI"/>
</dbReference>
<evidence type="ECO:0000256" key="2">
    <source>
        <dbReference type="ARBA" id="ARBA00009446"/>
    </source>
</evidence>
<dbReference type="GO" id="GO:0006281">
    <property type="term" value="P:DNA repair"/>
    <property type="evidence" value="ECO:0007669"/>
    <property type="project" value="TreeGrafter"/>
</dbReference>
<evidence type="ECO:0000256" key="5">
    <source>
        <dbReference type="ARBA" id="ARBA00023125"/>
    </source>
</evidence>
<dbReference type="Pfam" id="PF13342">
    <property type="entry name" value="Toprim_Crpt"/>
    <property type="match status" value="1"/>
</dbReference>
<evidence type="ECO:0000259" key="12">
    <source>
        <dbReference type="PROSITE" id="PS52039"/>
    </source>
</evidence>
<dbReference type="EC" id="5.6.2.1" evidence="3"/>
<feature type="domain" description="Toprim" evidence="11">
    <location>
        <begin position="2"/>
        <end position="140"/>
    </location>
</feature>
<dbReference type="InterPro" id="IPR000380">
    <property type="entry name" value="Topo_IA"/>
</dbReference>
<dbReference type="InterPro" id="IPR023406">
    <property type="entry name" value="Topo_IA_AS"/>
</dbReference>
<dbReference type="InterPro" id="IPR013826">
    <property type="entry name" value="Topo_IA_cen_sub3"/>
</dbReference>
<dbReference type="Pfam" id="PF01751">
    <property type="entry name" value="Toprim"/>
    <property type="match status" value="1"/>
</dbReference>